<evidence type="ECO:0000256" key="2">
    <source>
        <dbReference type="ARBA" id="ARBA00023002"/>
    </source>
</evidence>
<keyword evidence="11" id="KW-1185">Reference proteome</keyword>
<comment type="caution">
    <text evidence="10">The sequence shown here is derived from an EMBL/GenBank/DDBJ whole genome shotgun (WGS) entry which is preliminary data.</text>
</comment>
<dbReference type="PROSITE" id="PS00798">
    <property type="entry name" value="ALDOKETO_REDUCTASE_1"/>
    <property type="match status" value="1"/>
</dbReference>
<feature type="site" description="Lowers pKa of active site Tyr" evidence="8">
    <location>
        <position position="74"/>
    </location>
</feature>
<dbReference type="EC" id="1.1.1.307" evidence="1"/>
<dbReference type="PRINTS" id="PR00069">
    <property type="entry name" value="ALDKETRDTASE"/>
</dbReference>
<keyword evidence="2" id="KW-0560">Oxidoreductase</keyword>
<evidence type="ECO:0000256" key="8">
    <source>
        <dbReference type="PIRSR" id="PIRSR000097-3"/>
    </source>
</evidence>
<organism evidence="10 11">
    <name type="scientific">Aspergillus sclerotialis</name>
    <dbReference type="NCBI Taxonomy" id="2070753"/>
    <lineage>
        <taxon>Eukaryota</taxon>
        <taxon>Fungi</taxon>
        <taxon>Dikarya</taxon>
        <taxon>Ascomycota</taxon>
        <taxon>Pezizomycotina</taxon>
        <taxon>Eurotiomycetes</taxon>
        <taxon>Eurotiomycetidae</taxon>
        <taxon>Eurotiales</taxon>
        <taxon>Aspergillaceae</taxon>
        <taxon>Aspergillus</taxon>
        <taxon>Aspergillus subgen. Polypaecilum</taxon>
    </lineage>
</organism>
<evidence type="ECO:0000256" key="6">
    <source>
        <dbReference type="PIRSR" id="PIRSR000097-1"/>
    </source>
</evidence>
<dbReference type="EMBL" id="MVGC01000087">
    <property type="protein sequence ID" value="RJE24290.1"/>
    <property type="molecule type" value="Genomic_DNA"/>
</dbReference>
<dbReference type="Pfam" id="PF00248">
    <property type="entry name" value="Aldo_ket_red"/>
    <property type="match status" value="1"/>
</dbReference>
<feature type="binding site" evidence="7">
    <location>
        <position position="107"/>
    </location>
    <ligand>
        <name>substrate</name>
    </ligand>
</feature>
<evidence type="ECO:0000256" key="1">
    <source>
        <dbReference type="ARBA" id="ARBA00012845"/>
    </source>
</evidence>
<dbReference type="OrthoDB" id="416253at2759"/>
<comment type="catalytic activity">
    <reaction evidence="5">
        <text>xylitol + NAD(+) = D-xylose + NADH + H(+)</text>
        <dbReference type="Rhea" id="RHEA:27441"/>
        <dbReference type="ChEBI" id="CHEBI:15378"/>
        <dbReference type="ChEBI" id="CHEBI:17151"/>
        <dbReference type="ChEBI" id="CHEBI:53455"/>
        <dbReference type="ChEBI" id="CHEBI:57540"/>
        <dbReference type="ChEBI" id="CHEBI:57945"/>
        <dbReference type="EC" id="1.1.1.307"/>
    </reaction>
</comment>
<dbReference type="SUPFAM" id="SSF51430">
    <property type="entry name" value="NAD(P)-linked oxidoreductase"/>
    <property type="match status" value="1"/>
</dbReference>
<sequence length="336" mass="37893">MPNTRFKLNTGAEIPGMGFGTWQDEKAQEDAVVEAIKVGYRHIDTAVIYGTEKHVGRAVKRAGVPRDQLFITTKLWNNSKHPDDVPKAFENSLKELQMDYVDLFLIHWPVAWKRGPDVMPKDANGNMIMENIDNVDTYRAMEKIYHSGKAKAIGVSNFSKAEMEHLLKNCSVPPAVHQLECHPWLQQQEFTEWLKGKGIHVTHYSALGNQNEIYGSAGQKLGKLIDEPILAEIGKKYGKSPPQVAIGKHLLYGIMTRVDVILALTGRFTPAWGITQGHSVLSKSKTPSRVRANFEGDFKLDEDDMNKIKTMNKKLRFNDSSGDFGRDFFQDLEPNI</sequence>
<evidence type="ECO:0000313" key="11">
    <source>
        <dbReference type="Proteomes" id="UP000266188"/>
    </source>
</evidence>
<dbReference type="STRING" id="2070753.A0A3A2ZNU0"/>
<proteinExistence type="predicted"/>
<protein>
    <recommendedName>
        <fullName evidence="1">D-xylose reductase [NAD(P)H]</fullName>
        <ecNumber evidence="1">1.1.1.307</ecNumber>
    </recommendedName>
</protein>
<comment type="catalytic activity">
    <reaction evidence="4">
        <text>xylitol + NADP(+) = D-xylose + NADPH + H(+)</text>
        <dbReference type="Rhea" id="RHEA:27445"/>
        <dbReference type="ChEBI" id="CHEBI:15378"/>
        <dbReference type="ChEBI" id="CHEBI:17151"/>
        <dbReference type="ChEBI" id="CHEBI:53455"/>
        <dbReference type="ChEBI" id="CHEBI:57783"/>
        <dbReference type="ChEBI" id="CHEBI:58349"/>
        <dbReference type="EC" id="1.1.1.307"/>
    </reaction>
</comment>
<evidence type="ECO:0000256" key="7">
    <source>
        <dbReference type="PIRSR" id="PIRSR000097-2"/>
    </source>
</evidence>
<dbReference type="AlphaFoldDB" id="A0A3A2ZNU0"/>
<reference evidence="11" key="1">
    <citation type="submission" date="2017-02" db="EMBL/GenBank/DDBJ databases">
        <authorList>
            <person name="Tafer H."/>
            <person name="Lopandic K."/>
        </authorList>
    </citation>
    <scope>NUCLEOTIDE SEQUENCE [LARGE SCALE GENOMIC DNA]</scope>
    <source>
        <strain evidence="11">CBS 366.77</strain>
    </source>
</reference>
<dbReference type="InterPro" id="IPR020471">
    <property type="entry name" value="AKR"/>
</dbReference>
<feature type="active site" description="Proton donor" evidence="6">
    <location>
        <position position="49"/>
    </location>
</feature>
<name>A0A3A2ZNU0_9EURO</name>
<evidence type="ECO:0000313" key="10">
    <source>
        <dbReference type="EMBL" id="RJE24290.1"/>
    </source>
</evidence>
<evidence type="ECO:0000256" key="4">
    <source>
        <dbReference type="ARBA" id="ARBA00047534"/>
    </source>
</evidence>
<dbReference type="PIRSF" id="PIRSF000097">
    <property type="entry name" value="AKR"/>
    <property type="match status" value="1"/>
</dbReference>
<dbReference type="Proteomes" id="UP000266188">
    <property type="component" value="Unassembled WGS sequence"/>
</dbReference>
<feature type="domain" description="NADP-dependent oxidoreductase" evidence="9">
    <location>
        <begin position="17"/>
        <end position="312"/>
    </location>
</feature>
<evidence type="ECO:0000256" key="3">
    <source>
        <dbReference type="ARBA" id="ARBA00025065"/>
    </source>
</evidence>
<dbReference type="PROSITE" id="PS00062">
    <property type="entry name" value="ALDOKETO_REDUCTASE_2"/>
    <property type="match status" value="1"/>
</dbReference>
<dbReference type="PANTHER" id="PTHR11732">
    <property type="entry name" value="ALDO/KETO REDUCTASE"/>
    <property type="match status" value="1"/>
</dbReference>
<evidence type="ECO:0000259" key="9">
    <source>
        <dbReference type="Pfam" id="PF00248"/>
    </source>
</evidence>
<gene>
    <name evidence="10" type="ORF">PHISCL_03399</name>
</gene>
<accession>A0A3A2ZNU0</accession>
<dbReference type="InterPro" id="IPR023210">
    <property type="entry name" value="NADP_OxRdtase_dom"/>
</dbReference>
<evidence type="ECO:0000256" key="5">
    <source>
        <dbReference type="ARBA" id="ARBA00049485"/>
    </source>
</evidence>
<dbReference type="InterPro" id="IPR036812">
    <property type="entry name" value="NAD(P)_OxRdtase_dom_sf"/>
</dbReference>
<dbReference type="GO" id="GO:0016491">
    <property type="term" value="F:oxidoreductase activity"/>
    <property type="evidence" value="ECO:0007669"/>
    <property type="project" value="UniProtKB-KW"/>
</dbReference>
<dbReference type="Gene3D" id="3.20.20.100">
    <property type="entry name" value="NADP-dependent oxidoreductase domain"/>
    <property type="match status" value="1"/>
</dbReference>
<comment type="function">
    <text evidence="3">Catalyzes the initial reaction in the xylose utilization pathway by reducing D-xylose into xylitol. Xylose is a major component of hemicelluloses such as xylan. Most fungi utilize D-xylose via three enzymatic reactions, xylose reductase (XR), xylitol dehydrogenase (XDH), and xylulokinase, to form xylulose 5-phosphate, which enters pentose phosphate pathway.</text>
</comment>
<dbReference type="InterPro" id="IPR018170">
    <property type="entry name" value="Aldo/ket_reductase_CS"/>
</dbReference>